<reference evidence="2 3" key="1">
    <citation type="submission" date="2007-03" db="EMBL/GenBank/DDBJ databases">
        <title>Complete sequence of Shewanella loihica PV-4.</title>
        <authorList>
            <consortium name="US DOE Joint Genome Institute"/>
            <person name="Copeland A."/>
            <person name="Lucas S."/>
            <person name="Lapidus A."/>
            <person name="Barry K."/>
            <person name="Detter J.C."/>
            <person name="Glavina del Rio T."/>
            <person name="Hammon N."/>
            <person name="Israni S."/>
            <person name="Dalin E."/>
            <person name="Tice H."/>
            <person name="Pitluck S."/>
            <person name="Chain P."/>
            <person name="Malfatti S."/>
            <person name="Shin M."/>
            <person name="Vergez L."/>
            <person name="Schmutz J."/>
            <person name="Larimer F."/>
            <person name="Land M."/>
            <person name="Hauser L."/>
            <person name="Kyrpides N."/>
            <person name="Mikhailova N."/>
            <person name="Romine M.F."/>
            <person name="Serres G."/>
            <person name="Fredrickson J."/>
            <person name="Tiedje J."/>
            <person name="Richardson P."/>
        </authorList>
    </citation>
    <scope>NUCLEOTIDE SEQUENCE [LARGE SCALE GENOMIC DNA]</scope>
    <source>
        <strain evidence="3">ATCC BAA-1088 / PV-4</strain>
    </source>
</reference>
<keyword evidence="3" id="KW-1185">Reference proteome</keyword>
<feature type="transmembrane region" description="Helical" evidence="1">
    <location>
        <begin position="78"/>
        <end position="97"/>
    </location>
</feature>
<dbReference type="RefSeq" id="WP_011864822.1">
    <property type="nucleotide sequence ID" value="NC_009092.1"/>
</dbReference>
<dbReference type="eggNOG" id="ENOG50315K0">
    <property type="taxonomic scope" value="Bacteria"/>
</dbReference>
<feature type="transmembrane region" description="Helical" evidence="1">
    <location>
        <begin position="121"/>
        <end position="139"/>
    </location>
</feature>
<dbReference type="STRING" id="323850.Shew_1018"/>
<keyword evidence="1" id="KW-0472">Membrane</keyword>
<dbReference type="AlphaFoldDB" id="A3QBP1"/>
<evidence type="ECO:0000256" key="1">
    <source>
        <dbReference type="SAM" id="Phobius"/>
    </source>
</evidence>
<keyword evidence="1" id="KW-1133">Transmembrane helix</keyword>
<proteinExistence type="predicted"/>
<sequence>MTETNGQADKAQAAELTKAASQQPVKAKLPKRLLALLSLLTLASVSGLMAKQGVLFCMLTLLMVIAVLGRQKAGLYMLRGYTIIQLVLVSLLPVILYDPDNLVAGPSTFHLGDWQGKLPDWLVFTVLILLAVVQVWIAFTPKVKAYCHIKNSMNIMK</sequence>
<accession>A3QBP1</accession>
<evidence type="ECO:0000313" key="3">
    <source>
        <dbReference type="Proteomes" id="UP000001558"/>
    </source>
</evidence>
<feature type="transmembrane region" description="Helical" evidence="1">
    <location>
        <begin position="33"/>
        <end position="66"/>
    </location>
</feature>
<gene>
    <name evidence="2" type="ordered locus">Shew_1018</name>
</gene>
<protein>
    <submittedName>
        <fullName evidence="2">Uncharacterized protein</fullName>
    </submittedName>
</protein>
<keyword evidence="1" id="KW-0812">Transmembrane</keyword>
<dbReference type="HOGENOM" id="CLU_128770_0_0_6"/>
<dbReference type="KEGG" id="slo:Shew_1018"/>
<dbReference type="EMBL" id="CP000606">
    <property type="protein sequence ID" value="ABO22889.1"/>
    <property type="molecule type" value="Genomic_DNA"/>
</dbReference>
<name>A3QBP1_SHELP</name>
<dbReference type="Proteomes" id="UP000001558">
    <property type="component" value="Chromosome"/>
</dbReference>
<organism evidence="2 3">
    <name type="scientific">Shewanella loihica (strain ATCC BAA-1088 / PV-4)</name>
    <dbReference type="NCBI Taxonomy" id="323850"/>
    <lineage>
        <taxon>Bacteria</taxon>
        <taxon>Pseudomonadati</taxon>
        <taxon>Pseudomonadota</taxon>
        <taxon>Gammaproteobacteria</taxon>
        <taxon>Alteromonadales</taxon>
        <taxon>Shewanellaceae</taxon>
        <taxon>Shewanella</taxon>
    </lineage>
</organism>
<evidence type="ECO:0000313" key="2">
    <source>
        <dbReference type="EMBL" id="ABO22889.1"/>
    </source>
</evidence>